<accession>A0A813KS47</accession>
<proteinExistence type="predicted"/>
<gene>
    <name evidence="1" type="ORF">PGLA2088_LOCUS34769</name>
</gene>
<evidence type="ECO:0000313" key="2">
    <source>
        <dbReference type="Proteomes" id="UP000626109"/>
    </source>
</evidence>
<evidence type="ECO:0000313" key="1">
    <source>
        <dbReference type="EMBL" id="CAE8708063.1"/>
    </source>
</evidence>
<dbReference type="Proteomes" id="UP000626109">
    <property type="component" value="Unassembled WGS sequence"/>
</dbReference>
<dbReference type="EMBL" id="CAJNNW010031570">
    <property type="protein sequence ID" value="CAE8708063.1"/>
    <property type="molecule type" value="Genomic_DNA"/>
</dbReference>
<protein>
    <submittedName>
        <fullName evidence="1">Uncharacterized protein</fullName>
    </submittedName>
</protein>
<feature type="non-terminal residue" evidence="1">
    <location>
        <position position="1"/>
    </location>
</feature>
<dbReference type="AlphaFoldDB" id="A0A813KS47"/>
<organism evidence="1 2">
    <name type="scientific">Polarella glacialis</name>
    <name type="common">Dinoflagellate</name>
    <dbReference type="NCBI Taxonomy" id="89957"/>
    <lineage>
        <taxon>Eukaryota</taxon>
        <taxon>Sar</taxon>
        <taxon>Alveolata</taxon>
        <taxon>Dinophyceae</taxon>
        <taxon>Suessiales</taxon>
        <taxon>Suessiaceae</taxon>
        <taxon>Polarella</taxon>
    </lineage>
</organism>
<comment type="caution">
    <text evidence="1">The sequence shown here is derived from an EMBL/GenBank/DDBJ whole genome shotgun (WGS) entry which is preliminary data.</text>
</comment>
<sequence>VLVGMKKQLRVDVELGLLRHVFLAGHPVSVYSGQKKTWQEGDIEAVQNSAPSLFGYRVKTFGRQADMPPTFLRARFPKDTPVEVYTGKSTGWISGVVVEESAWKMEAAATVTEVAQSTSLKSFAASRTSASLSSDEPGEVPGPGEAEIWVEVAVQLGQERPEGMPEMLRVPSYQVRFLITI</sequence>
<reference evidence="1" key="1">
    <citation type="submission" date="2021-02" db="EMBL/GenBank/DDBJ databases">
        <authorList>
            <person name="Dougan E. K."/>
            <person name="Rhodes N."/>
            <person name="Thang M."/>
            <person name="Chan C."/>
        </authorList>
    </citation>
    <scope>NUCLEOTIDE SEQUENCE</scope>
</reference>
<name>A0A813KS47_POLGL</name>